<reference evidence="1 2" key="1">
    <citation type="submission" date="2023-07" db="EMBL/GenBank/DDBJ databases">
        <title>Genomic Encyclopedia of Type Strains, Phase IV (KMG-IV): sequencing the most valuable type-strain genomes for metagenomic binning, comparative biology and taxonomic classification.</title>
        <authorList>
            <person name="Goeker M."/>
        </authorList>
    </citation>
    <scope>NUCLEOTIDE SEQUENCE [LARGE SCALE GENOMIC DNA]</scope>
    <source>
        <strain evidence="1 2">DSM 1111</strain>
    </source>
</reference>
<accession>A0ABU0G3U8</accession>
<keyword evidence="2" id="KW-1185">Reference proteome</keyword>
<evidence type="ECO:0000313" key="1">
    <source>
        <dbReference type="EMBL" id="MDQ0420004.1"/>
    </source>
</evidence>
<evidence type="ECO:0000313" key="2">
    <source>
        <dbReference type="Proteomes" id="UP001238496"/>
    </source>
</evidence>
<dbReference type="Proteomes" id="UP001238496">
    <property type="component" value="Unassembled WGS sequence"/>
</dbReference>
<sequence>MSFWGGVTSHSEGAAEMGGNCAETVSDGAAAGISFHESTVSAFIRRGPYIDLCLDDVLINGVRARVKLSVSSVSSILVDGEPNDGELMVAPDGEILMLELSKHCLAVVVEWNCFSSSISFTRSYKIEGEDVLIAKI</sequence>
<protein>
    <submittedName>
        <fullName evidence="1">Uncharacterized protein</fullName>
    </submittedName>
</protein>
<comment type="caution">
    <text evidence="1">The sequence shown here is derived from an EMBL/GenBank/DDBJ whole genome shotgun (WGS) entry which is preliminary data.</text>
</comment>
<dbReference type="EMBL" id="JAUSUW010000002">
    <property type="protein sequence ID" value="MDQ0420004.1"/>
    <property type="molecule type" value="Genomic_DNA"/>
</dbReference>
<name>A0ABU0G3U8_9HYPH</name>
<proteinExistence type="predicted"/>
<gene>
    <name evidence="1" type="ORF">J2045_001017</name>
</gene>
<dbReference type="RefSeq" id="WP_307370043.1">
    <property type="nucleotide sequence ID" value="NZ_JAUSUW010000002.1"/>
</dbReference>
<organism evidence="1 2">
    <name type="scientific">Peteryoungia aggregata LMG 23059</name>
    <dbReference type="NCBI Taxonomy" id="1368425"/>
    <lineage>
        <taxon>Bacteria</taxon>
        <taxon>Pseudomonadati</taxon>
        <taxon>Pseudomonadota</taxon>
        <taxon>Alphaproteobacteria</taxon>
        <taxon>Hyphomicrobiales</taxon>
        <taxon>Rhizobiaceae</taxon>
        <taxon>Peteryoungia</taxon>
    </lineage>
</organism>